<proteinExistence type="predicted"/>
<protein>
    <submittedName>
        <fullName evidence="1">Uncharacterized protein</fullName>
    </submittedName>
</protein>
<dbReference type="OrthoDB" id="129601at2157"/>
<dbReference type="AlphaFoldDB" id="A0A0E3SHC3"/>
<name>A0A0E3SHC3_9EURY</name>
<keyword evidence="2" id="KW-1185">Reference proteome</keyword>
<dbReference type="RefSeq" id="WP_048140531.1">
    <property type="nucleotide sequence ID" value="NZ_CP009516.1"/>
</dbReference>
<accession>A0A0E3SHC3</accession>
<dbReference type="GeneID" id="24831930"/>
<dbReference type="PATRIC" id="fig|1434110.4.peg.3393"/>
<dbReference type="Proteomes" id="UP000033101">
    <property type="component" value="Chromosome"/>
</dbReference>
<dbReference type="EMBL" id="CP009516">
    <property type="protein sequence ID" value="AKB79113.1"/>
    <property type="molecule type" value="Genomic_DNA"/>
</dbReference>
<sequence>MSENSVLFNWFWYFVDVAKNAFLFENSSFQACIGKRRSGKSVFCLAAASAVDPDFSEEKICFGIDELKKTLNEETEAAVVWEEAGASAYSRDFMDERNKIISKTLQVYGYRKIALFGNFQHLKFLDGDIRLQLDCFHKLKAVNVIDQNRKPFTQTYAMPYAIVTDYIQEPLIAPYKVEKDGTYQQIGQIPLPQMDELFELTGVSKSLYKNYLKKKDEYFREIGEEEKEPEEEIFSKRELKTLTRVNQAYLNLVSKLVSDEGITKRKVAELSDIPVSTLNVWLSKAEEAPSLIGRVFDEETTTTNVF</sequence>
<dbReference type="HOGENOM" id="CLU_075728_0_0_2"/>
<dbReference type="KEGG" id="mhor:MSHOH_2630"/>
<reference evidence="1 2" key="1">
    <citation type="submission" date="2014-07" db="EMBL/GenBank/DDBJ databases">
        <title>Methanogenic archaea and the global carbon cycle.</title>
        <authorList>
            <person name="Henriksen J.R."/>
            <person name="Luke J."/>
            <person name="Reinhart S."/>
            <person name="Benedict M.N."/>
            <person name="Youngblut N.D."/>
            <person name="Metcalf M.E."/>
            <person name="Whitaker R.J."/>
            <person name="Metcalf W.W."/>
        </authorList>
    </citation>
    <scope>NUCLEOTIDE SEQUENCE [LARGE SCALE GENOMIC DNA]</scope>
    <source>
        <strain evidence="1 2">HB-1</strain>
    </source>
</reference>
<evidence type="ECO:0000313" key="1">
    <source>
        <dbReference type="EMBL" id="AKB79113.1"/>
    </source>
</evidence>
<evidence type="ECO:0000313" key="2">
    <source>
        <dbReference type="Proteomes" id="UP000033101"/>
    </source>
</evidence>
<dbReference type="STRING" id="1434110.MSHOH_2630"/>
<organism evidence="1 2">
    <name type="scientific">Methanosarcina horonobensis HB-1 = JCM 15518</name>
    <dbReference type="NCBI Taxonomy" id="1434110"/>
    <lineage>
        <taxon>Archaea</taxon>
        <taxon>Methanobacteriati</taxon>
        <taxon>Methanobacteriota</taxon>
        <taxon>Stenosarchaea group</taxon>
        <taxon>Methanomicrobia</taxon>
        <taxon>Methanosarcinales</taxon>
        <taxon>Methanosarcinaceae</taxon>
        <taxon>Methanosarcina</taxon>
    </lineage>
</organism>
<gene>
    <name evidence="1" type="ORF">MSHOH_2630</name>
</gene>